<organism evidence="1 2">
    <name type="scientific">Malus baccata</name>
    <name type="common">Siberian crab apple</name>
    <name type="synonym">Pyrus baccata</name>
    <dbReference type="NCBI Taxonomy" id="106549"/>
    <lineage>
        <taxon>Eukaryota</taxon>
        <taxon>Viridiplantae</taxon>
        <taxon>Streptophyta</taxon>
        <taxon>Embryophyta</taxon>
        <taxon>Tracheophyta</taxon>
        <taxon>Spermatophyta</taxon>
        <taxon>Magnoliopsida</taxon>
        <taxon>eudicotyledons</taxon>
        <taxon>Gunneridae</taxon>
        <taxon>Pentapetalae</taxon>
        <taxon>rosids</taxon>
        <taxon>fabids</taxon>
        <taxon>Rosales</taxon>
        <taxon>Rosaceae</taxon>
        <taxon>Amygdaloideae</taxon>
        <taxon>Maleae</taxon>
        <taxon>Malus</taxon>
    </lineage>
</organism>
<accession>A0A540MF95</accession>
<dbReference type="AlphaFoldDB" id="A0A540MF95"/>
<dbReference type="Proteomes" id="UP000315295">
    <property type="component" value="Unassembled WGS sequence"/>
</dbReference>
<reference evidence="1 2" key="1">
    <citation type="journal article" date="2019" name="G3 (Bethesda)">
        <title>Sequencing of a Wild Apple (Malus baccata) Genome Unravels the Differences Between Cultivated and Wild Apple Species Regarding Disease Resistance and Cold Tolerance.</title>
        <authorList>
            <person name="Chen X."/>
        </authorList>
    </citation>
    <scope>NUCLEOTIDE SEQUENCE [LARGE SCALE GENOMIC DNA]</scope>
    <source>
        <strain evidence="2">cv. Shandingzi</strain>
        <tissue evidence="1">Leaves</tissue>
    </source>
</reference>
<name>A0A540MF95_MALBA</name>
<evidence type="ECO:0000313" key="2">
    <source>
        <dbReference type="Proteomes" id="UP000315295"/>
    </source>
</evidence>
<proteinExistence type="predicted"/>
<comment type="caution">
    <text evidence="1">The sequence shown here is derived from an EMBL/GenBank/DDBJ whole genome shotgun (WGS) entry which is preliminary data.</text>
</comment>
<dbReference type="EMBL" id="VIEB01000273">
    <property type="protein sequence ID" value="TQD97373.1"/>
    <property type="molecule type" value="Genomic_DNA"/>
</dbReference>
<evidence type="ECO:0000313" key="1">
    <source>
        <dbReference type="EMBL" id="TQD97373.1"/>
    </source>
</evidence>
<sequence>MLQSPWQQTAIQSCFQNKEVGSGLGELLPVYTYCGMSSGVQKGQVGASRHDLGKNSLQMEREVVADCQLVPAFDTSQNC</sequence>
<gene>
    <name evidence="1" type="ORF">C1H46_016952</name>
</gene>
<protein>
    <submittedName>
        <fullName evidence="1">Uncharacterized protein</fullName>
    </submittedName>
</protein>
<keyword evidence="2" id="KW-1185">Reference proteome</keyword>